<gene>
    <name evidence="1" type="ORF">WMO40_22250</name>
</gene>
<sequence length="425" mass="46325">MKKIMNERGYALVTVLLVIVIFMMLAFSFMGQATSSIKQNSVIEDNSQSVALAEMGIVYYEHAVRNVYETNHQKVIDEVKAEQQNDIQNKISHPDDYYRQRAVSKMENILKNTLTSITKTFEDNPSASFTSSGTISKITNGLRIEFSSTGAEENKQTTITAALIIDFTEWVKRDEDDGGSNETGKTLPTGNEIKDPGKLSSCSKNNKKEDFTGSTCQIDGSVSYGNNDQLTFENSTFKVDGALTIGNMNKDIVNSTLYITGSMQTENMNSLTKLRLHVSGSAAFGHFNGQGLTDSMIEIGGSATMQNIKLTKSQMYIGGAASIGHINGMVDSYIFVNSDATITGVDFGNNSTICINGTLSIGTINNNSNNTSKIYAKATNPRNKNGVITITNPAEFKNVCGRNTGGESPISWGDSTITTEYDYQY</sequence>
<proteinExistence type="predicted"/>
<protein>
    <submittedName>
        <fullName evidence="1">Uncharacterized protein</fullName>
    </submittedName>
</protein>
<comment type="caution">
    <text evidence="1">The sequence shown here is derived from an EMBL/GenBank/DDBJ whole genome shotgun (WGS) entry which is preliminary data.</text>
</comment>
<dbReference type="EMBL" id="JBBMEW010000034">
    <property type="protein sequence ID" value="MEQ2529396.1"/>
    <property type="molecule type" value="Genomic_DNA"/>
</dbReference>
<organism evidence="1 2">
    <name type="scientific">Robertmurraya yapensis</name>
    <name type="common">ex Hitch et al 2024</name>
    <dbReference type="NCBI Taxonomy" id="3133160"/>
    <lineage>
        <taxon>Bacteria</taxon>
        <taxon>Bacillati</taxon>
        <taxon>Bacillota</taxon>
        <taxon>Bacilli</taxon>
        <taxon>Bacillales</taxon>
        <taxon>Bacillaceae</taxon>
        <taxon>Robertmurraya</taxon>
    </lineage>
</organism>
<evidence type="ECO:0000313" key="2">
    <source>
        <dbReference type="Proteomes" id="UP001439875"/>
    </source>
</evidence>
<reference evidence="1" key="1">
    <citation type="submission" date="2024-03" db="EMBL/GenBank/DDBJ databases">
        <title>Human intestinal bacterial collection.</title>
        <authorList>
            <person name="Pauvert C."/>
            <person name="Hitch T.C.A."/>
            <person name="Clavel T."/>
        </authorList>
    </citation>
    <scope>NUCLEOTIDE SEQUENCE</scope>
    <source>
        <strain evidence="1">CLA-AA-H227</strain>
    </source>
</reference>
<name>A0ACC6SGZ5_9BACI</name>
<keyword evidence="2" id="KW-1185">Reference proteome</keyword>
<accession>A0ACC6SGZ5</accession>
<dbReference type="Proteomes" id="UP001439875">
    <property type="component" value="Unassembled WGS sequence"/>
</dbReference>
<evidence type="ECO:0000313" key="1">
    <source>
        <dbReference type="EMBL" id="MEQ2529396.1"/>
    </source>
</evidence>